<comment type="caution">
    <text evidence="2">The sequence shown here is derived from an EMBL/GenBank/DDBJ whole genome shotgun (WGS) entry which is preliminary data.</text>
</comment>
<dbReference type="Proteomes" id="UP001230951">
    <property type="component" value="Unassembled WGS sequence"/>
</dbReference>
<protein>
    <submittedName>
        <fullName evidence="2">Flagellar basal body-associated protein FliL</fullName>
    </submittedName>
</protein>
<accession>A0AAW8D5Q3</accession>
<feature type="chain" id="PRO_5043701097" evidence="1">
    <location>
        <begin position="39"/>
        <end position="239"/>
    </location>
</feature>
<evidence type="ECO:0000313" key="4">
    <source>
        <dbReference type="Proteomes" id="UP001230951"/>
    </source>
</evidence>
<gene>
    <name evidence="2" type="ORF">J2S90_000143</name>
    <name evidence="3" type="ORF">J2S93_001560</name>
</gene>
<keyword evidence="2" id="KW-0969">Cilium</keyword>
<feature type="signal peptide" evidence="1">
    <location>
        <begin position="1"/>
        <end position="38"/>
    </location>
</feature>
<evidence type="ECO:0000313" key="2">
    <source>
        <dbReference type="EMBL" id="MDP9903203.1"/>
    </source>
</evidence>
<dbReference type="EMBL" id="JAUSTF010000002">
    <property type="protein sequence ID" value="MDQ0180144.1"/>
    <property type="molecule type" value="Genomic_DNA"/>
</dbReference>
<sequence>MNAAKNPKRFQPKPKRSRALWFPVIAGLVALVSAGSMAAQQQQSMIHLDGQQSQITQLERQVTEHSRQVLRTGQSGVALVAGAPSGALDAVQARIERDRSVIGDLLHTTFTWDSHASYVSARKALVSKYGLAEDGTFLKSFLPPSPVATDANGKQYPYIDAAKVNSSLGEFTLNLTSVAGTNYTYLAMVTVDASSNDGSATAGRADVVMLTVSADGKLSSVTGWASPSASRSSATDHTG</sequence>
<keyword evidence="4" id="KW-1185">Reference proteome</keyword>
<keyword evidence="1" id="KW-0732">Signal</keyword>
<evidence type="ECO:0000313" key="3">
    <source>
        <dbReference type="EMBL" id="MDQ0180144.1"/>
    </source>
</evidence>
<evidence type="ECO:0000313" key="5">
    <source>
        <dbReference type="Proteomes" id="UP001242995"/>
    </source>
</evidence>
<keyword evidence="2" id="KW-0282">Flagellum</keyword>
<dbReference type="AlphaFoldDB" id="A0AAW8D5Q3"/>
<dbReference type="Proteomes" id="UP001242995">
    <property type="component" value="Unassembled WGS sequence"/>
</dbReference>
<dbReference type="EMBL" id="JAUSRG010000001">
    <property type="protein sequence ID" value="MDP9903203.1"/>
    <property type="molecule type" value="Genomic_DNA"/>
</dbReference>
<proteinExistence type="predicted"/>
<name>A0AAW8D5Q3_9MICC</name>
<reference evidence="2 4" key="1">
    <citation type="submission" date="2023-07" db="EMBL/GenBank/DDBJ databases">
        <title>Sorghum-associated microbial communities from plants grown in Nebraska, USA.</title>
        <authorList>
            <person name="Schachtman D."/>
        </authorList>
    </citation>
    <scope>NUCLEOTIDE SEQUENCE</scope>
    <source>
        <strain evidence="2">DS1006</strain>
        <strain evidence="3 4">DS1016</strain>
    </source>
</reference>
<keyword evidence="2" id="KW-0966">Cell projection</keyword>
<evidence type="ECO:0000256" key="1">
    <source>
        <dbReference type="SAM" id="SignalP"/>
    </source>
</evidence>
<organism evidence="2 5">
    <name type="scientific">Arthrobacter bambusae</name>
    <dbReference type="NCBI Taxonomy" id="1338426"/>
    <lineage>
        <taxon>Bacteria</taxon>
        <taxon>Bacillati</taxon>
        <taxon>Actinomycetota</taxon>
        <taxon>Actinomycetes</taxon>
        <taxon>Micrococcales</taxon>
        <taxon>Micrococcaceae</taxon>
        <taxon>Arthrobacter</taxon>
    </lineage>
</organism>
<dbReference type="RefSeq" id="WP_306958824.1">
    <property type="nucleotide sequence ID" value="NZ_JAUSRG010000001.1"/>
</dbReference>